<name>A0A7W9AEN3_9SPHN</name>
<gene>
    <name evidence="1" type="ORF">FHS49_000286</name>
</gene>
<dbReference type="RefSeq" id="WP_184014534.1">
    <property type="nucleotide sequence ID" value="NZ_JACIJC010000001.1"/>
</dbReference>
<dbReference type="Pfam" id="PF05521">
    <property type="entry name" value="Phage_HCP"/>
    <property type="match status" value="1"/>
</dbReference>
<dbReference type="Proteomes" id="UP000549617">
    <property type="component" value="Unassembled WGS sequence"/>
</dbReference>
<dbReference type="InterPro" id="IPR038666">
    <property type="entry name" value="SSP1_head-tail_sf"/>
</dbReference>
<organism evidence="1 2">
    <name type="scientific">Sphingobium boeckii</name>
    <dbReference type="NCBI Taxonomy" id="1082345"/>
    <lineage>
        <taxon>Bacteria</taxon>
        <taxon>Pseudomonadati</taxon>
        <taxon>Pseudomonadota</taxon>
        <taxon>Alphaproteobacteria</taxon>
        <taxon>Sphingomonadales</taxon>
        <taxon>Sphingomonadaceae</taxon>
        <taxon>Sphingobium</taxon>
    </lineage>
</organism>
<dbReference type="AlphaFoldDB" id="A0A7W9AEN3"/>
<proteinExistence type="predicted"/>
<accession>A0A7W9AEN3</accession>
<comment type="caution">
    <text evidence="1">The sequence shown here is derived from an EMBL/GenBank/DDBJ whole genome shotgun (WGS) entry which is preliminary data.</text>
</comment>
<protein>
    <submittedName>
        <fullName evidence="1">SPP1 family predicted phage head-tail adaptor</fullName>
    </submittedName>
</protein>
<dbReference type="InterPro" id="IPR008767">
    <property type="entry name" value="Phage_SPP1_head-tail_adaptor"/>
</dbReference>
<dbReference type="Gene3D" id="2.40.10.270">
    <property type="entry name" value="Bacteriophage SPP1 head-tail adaptor protein"/>
    <property type="match status" value="1"/>
</dbReference>
<keyword evidence="2" id="KW-1185">Reference proteome</keyword>
<sequence>MPAAGDLTELLTLEQLTSANNGQGGQVTSWLVEEPKLWGKVVGLSGDEALAAGVQRSVQQWRVTIRTRAGLTTKHRFRWGARLLDIKAVMPDPKDRAAMLCLCESGLLV</sequence>
<dbReference type="NCBIfam" id="TIGR01563">
    <property type="entry name" value="gp16_SPP1"/>
    <property type="match status" value="1"/>
</dbReference>
<dbReference type="EMBL" id="JACIJC010000001">
    <property type="protein sequence ID" value="MBB5684295.1"/>
    <property type="molecule type" value="Genomic_DNA"/>
</dbReference>
<evidence type="ECO:0000313" key="2">
    <source>
        <dbReference type="Proteomes" id="UP000549617"/>
    </source>
</evidence>
<reference evidence="1 2" key="1">
    <citation type="submission" date="2020-08" db="EMBL/GenBank/DDBJ databases">
        <title>Genomic Encyclopedia of Type Strains, Phase IV (KMG-IV): sequencing the most valuable type-strain genomes for metagenomic binning, comparative biology and taxonomic classification.</title>
        <authorList>
            <person name="Goeker M."/>
        </authorList>
    </citation>
    <scope>NUCLEOTIDE SEQUENCE [LARGE SCALE GENOMIC DNA]</scope>
    <source>
        <strain evidence="1 2">DSM 25079</strain>
    </source>
</reference>
<evidence type="ECO:0000313" key="1">
    <source>
        <dbReference type="EMBL" id="MBB5684295.1"/>
    </source>
</evidence>